<organism evidence="6 7">
    <name type="scientific">Haloactinopolyspora alba</name>
    <dbReference type="NCBI Taxonomy" id="648780"/>
    <lineage>
        <taxon>Bacteria</taxon>
        <taxon>Bacillati</taxon>
        <taxon>Actinomycetota</taxon>
        <taxon>Actinomycetes</taxon>
        <taxon>Jiangellales</taxon>
        <taxon>Jiangellaceae</taxon>
        <taxon>Haloactinopolyspora</taxon>
    </lineage>
</organism>
<accession>A0A2P8DZY6</accession>
<evidence type="ECO:0000313" key="6">
    <source>
        <dbReference type="EMBL" id="PSL02774.1"/>
    </source>
</evidence>
<dbReference type="Gene3D" id="1.10.10.60">
    <property type="entry name" value="Homeodomain-like"/>
    <property type="match status" value="1"/>
</dbReference>
<dbReference type="SUPFAM" id="SSF46689">
    <property type="entry name" value="Homeodomain-like"/>
    <property type="match status" value="1"/>
</dbReference>
<dbReference type="PROSITE" id="PS50977">
    <property type="entry name" value="HTH_TETR_2"/>
    <property type="match status" value="1"/>
</dbReference>
<dbReference type="InterPro" id="IPR036271">
    <property type="entry name" value="Tet_transcr_reg_TetR-rel_C_sf"/>
</dbReference>
<comment type="caution">
    <text evidence="6">The sequence shown here is derived from an EMBL/GenBank/DDBJ whole genome shotgun (WGS) entry which is preliminary data.</text>
</comment>
<reference evidence="6 7" key="1">
    <citation type="submission" date="2018-03" db="EMBL/GenBank/DDBJ databases">
        <title>Genomic Encyclopedia of Archaeal and Bacterial Type Strains, Phase II (KMG-II): from individual species to whole genera.</title>
        <authorList>
            <person name="Goeker M."/>
        </authorList>
    </citation>
    <scope>NUCLEOTIDE SEQUENCE [LARGE SCALE GENOMIC DNA]</scope>
    <source>
        <strain evidence="6 7">DSM 45211</strain>
    </source>
</reference>
<dbReference type="EMBL" id="PYGE01000009">
    <property type="protein sequence ID" value="PSL02774.1"/>
    <property type="molecule type" value="Genomic_DNA"/>
</dbReference>
<protein>
    <submittedName>
        <fullName evidence="6">TetR family transcriptional regulator</fullName>
    </submittedName>
</protein>
<evidence type="ECO:0000256" key="2">
    <source>
        <dbReference type="ARBA" id="ARBA00023125"/>
    </source>
</evidence>
<dbReference type="InterPro" id="IPR011075">
    <property type="entry name" value="TetR_C"/>
</dbReference>
<dbReference type="Gene3D" id="1.10.357.10">
    <property type="entry name" value="Tetracycline Repressor, domain 2"/>
    <property type="match status" value="1"/>
</dbReference>
<dbReference type="PANTHER" id="PTHR47506:SF1">
    <property type="entry name" value="HTH-TYPE TRANSCRIPTIONAL REGULATOR YJDC"/>
    <property type="match status" value="1"/>
</dbReference>
<dbReference type="Pfam" id="PF16925">
    <property type="entry name" value="TetR_C_13"/>
    <property type="match status" value="1"/>
</dbReference>
<name>A0A2P8DZY6_9ACTN</name>
<dbReference type="InterPro" id="IPR009057">
    <property type="entry name" value="Homeodomain-like_sf"/>
</dbReference>
<dbReference type="GO" id="GO:0003677">
    <property type="term" value="F:DNA binding"/>
    <property type="evidence" value="ECO:0007669"/>
    <property type="project" value="UniProtKB-UniRule"/>
</dbReference>
<evidence type="ECO:0000256" key="1">
    <source>
        <dbReference type="ARBA" id="ARBA00023015"/>
    </source>
</evidence>
<evidence type="ECO:0000256" key="3">
    <source>
        <dbReference type="ARBA" id="ARBA00023163"/>
    </source>
</evidence>
<feature type="domain" description="HTH tetR-type" evidence="5">
    <location>
        <begin position="6"/>
        <end position="66"/>
    </location>
</feature>
<dbReference type="InterPro" id="IPR001647">
    <property type="entry name" value="HTH_TetR"/>
</dbReference>
<dbReference type="RefSeq" id="WP_165358627.1">
    <property type="nucleotide sequence ID" value="NZ_PYGE01000009.1"/>
</dbReference>
<feature type="DNA-binding region" description="H-T-H motif" evidence="4">
    <location>
        <begin position="29"/>
        <end position="48"/>
    </location>
</feature>
<keyword evidence="1" id="KW-0805">Transcription regulation</keyword>
<evidence type="ECO:0000256" key="4">
    <source>
        <dbReference type="PROSITE-ProRule" id="PRU00335"/>
    </source>
</evidence>
<keyword evidence="2 4" id="KW-0238">DNA-binding</keyword>
<dbReference type="PRINTS" id="PR00455">
    <property type="entry name" value="HTHTETR"/>
</dbReference>
<sequence length="192" mass="21003">MARPREFDPDTVVDAAMNVFWDGGYTATSTDDLCEGTGVGRSSLYNTFTSKRELYGKALRRYGDRTRSAQAELVERTGPVRPIIRDFLTDALEAQLADPGRRGCLALNAAVEVGNSDDDVAALVRDDFETIVETMRALIERGQRTGEIAADRDAHALARLTHSALTGIHVVGRVTARREHLTDIVDALVDSL</sequence>
<dbReference type="PANTHER" id="PTHR47506">
    <property type="entry name" value="TRANSCRIPTIONAL REGULATORY PROTEIN"/>
    <property type="match status" value="1"/>
</dbReference>
<proteinExistence type="predicted"/>
<dbReference type="Proteomes" id="UP000243528">
    <property type="component" value="Unassembled WGS sequence"/>
</dbReference>
<evidence type="ECO:0000313" key="7">
    <source>
        <dbReference type="Proteomes" id="UP000243528"/>
    </source>
</evidence>
<dbReference type="AlphaFoldDB" id="A0A2P8DZY6"/>
<keyword evidence="7" id="KW-1185">Reference proteome</keyword>
<dbReference type="SUPFAM" id="SSF48498">
    <property type="entry name" value="Tetracyclin repressor-like, C-terminal domain"/>
    <property type="match status" value="1"/>
</dbReference>
<keyword evidence="3" id="KW-0804">Transcription</keyword>
<evidence type="ECO:0000259" key="5">
    <source>
        <dbReference type="PROSITE" id="PS50977"/>
    </source>
</evidence>
<gene>
    <name evidence="6" type="ORF">CLV30_10981</name>
</gene>
<dbReference type="Pfam" id="PF00440">
    <property type="entry name" value="TetR_N"/>
    <property type="match status" value="1"/>
</dbReference>